<dbReference type="Proteomes" id="UP000653674">
    <property type="component" value="Unassembled WGS sequence"/>
</dbReference>
<organism evidence="1 2">
    <name type="scientific">Planosporangium flavigriseum</name>
    <dbReference type="NCBI Taxonomy" id="373681"/>
    <lineage>
        <taxon>Bacteria</taxon>
        <taxon>Bacillati</taxon>
        <taxon>Actinomycetota</taxon>
        <taxon>Actinomycetes</taxon>
        <taxon>Micromonosporales</taxon>
        <taxon>Micromonosporaceae</taxon>
        <taxon>Planosporangium</taxon>
    </lineage>
</organism>
<accession>A0A8J3LTX0</accession>
<name>A0A8J3LTX0_9ACTN</name>
<keyword evidence="2" id="KW-1185">Reference proteome</keyword>
<proteinExistence type="predicted"/>
<comment type="caution">
    <text evidence="1">The sequence shown here is derived from an EMBL/GenBank/DDBJ whole genome shotgun (WGS) entry which is preliminary data.</text>
</comment>
<dbReference type="EMBL" id="BONU01000007">
    <property type="protein sequence ID" value="GIG73210.1"/>
    <property type="molecule type" value="Genomic_DNA"/>
</dbReference>
<evidence type="ECO:0000313" key="2">
    <source>
        <dbReference type="Proteomes" id="UP000653674"/>
    </source>
</evidence>
<dbReference type="AlphaFoldDB" id="A0A8J3LTX0"/>
<reference evidence="1" key="1">
    <citation type="submission" date="2021-01" db="EMBL/GenBank/DDBJ databases">
        <title>Whole genome shotgun sequence of Planosporangium flavigriseum NBRC 105377.</title>
        <authorList>
            <person name="Komaki H."/>
            <person name="Tamura T."/>
        </authorList>
    </citation>
    <scope>NUCLEOTIDE SEQUENCE</scope>
    <source>
        <strain evidence="1">NBRC 105377</strain>
    </source>
</reference>
<evidence type="ECO:0000313" key="1">
    <source>
        <dbReference type="EMBL" id="GIG73210.1"/>
    </source>
</evidence>
<sequence length="82" mass="9355">MGVYQSQAVAFARYATAQVAYHEQVVARHQIDGTGCCRWCGRVWPCDQLRHARQMVDHFSQWALTDEPARGTMLVRPYVSGK</sequence>
<gene>
    <name evidence="1" type="ORF">Pfl04_16140</name>
</gene>
<protein>
    <submittedName>
        <fullName evidence="1">Uncharacterized protein</fullName>
    </submittedName>
</protein>